<evidence type="ECO:0000256" key="11">
    <source>
        <dbReference type="HAMAP-Rule" id="MF_01152"/>
    </source>
</evidence>
<name>A0A4Q7NRN1_9ACTN</name>
<keyword evidence="3 11" id="KW-0479">Metal-binding</keyword>
<evidence type="ECO:0000256" key="7">
    <source>
        <dbReference type="ARBA" id="ARBA00023016"/>
    </source>
</evidence>
<evidence type="ECO:0000313" key="15">
    <source>
        <dbReference type="EMBL" id="RZS89736.1"/>
    </source>
</evidence>
<dbReference type="Pfam" id="PF00226">
    <property type="entry name" value="DnaJ"/>
    <property type="match status" value="1"/>
</dbReference>
<dbReference type="Gene3D" id="1.10.287.110">
    <property type="entry name" value="DnaJ domain"/>
    <property type="match status" value="1"/>
</dbReference>
<dbReference type="SUPFAM" id="SSF46565">
    <property type="entry name" value="Chaperone J-domain"/>
    <property type="match status" value="1"/>
</dbReference>
<dbReference type="SUPFAM" id="SSF57938">
    <property type="entry name" value="DnaJ/Hsp40 cysteine-rich domain"/>
    <property type="match status" value="1"/>
</dbReference>
<comment type="cofactor">
    <cofactor evidence="11">
        <name>Zn(2+)</name>
        <dbReference type="ChEBI" id="CHEBI:29105"/>
    </cofactor>
    <text evidence="11">Binds 2 Zn(2+) ions per monomer.</text>
</comment>
<dbReference type="InterPro" id="IPR036410">
    <property type="entry name" value="HSP_DnaJ_Cys-rich_dom_sf"/>
</dbReference>
<feature type="binding site" evidence="11">
    <location>
        <position position="194"/>
    </location>
    <ligand>
        <name>Zn(2+)</name>
        <dbReference type="ChEBI" id="CHEBI:29105"/>
        <label>2</label>
    </ligand>
</feature>
<dbReference type="Pfam" id="PF01556">
    <property type="entry name" value="DnaJ_C"/>
    <property type="match status" value="1"/>
</dbReference>
<keyword evidence="2 11" id="KW-0235">DNA replication</keyword>
<dbReference type="InterPro" id="IPR036869">
    <property type="entry name" value="J_dom_sf"/>
</dbReference>
<dbReference type="FunFam" id="2.10.230.10:FF:000002">
    <property type="entry name" value="Molecular chaperone DnaJ"/>
    <property type="match status" value="1"/>
</dbReference>
<feature type="binding site" evidence="11">
    <location>
        <position position="148"/>
    </location>
    <ligand>
        <name>Zn(2+)</name>
        <dbReference type="ChEBI" id="CHEBI:29105"/>
        <label>1</label>
    </ligand>
</feature>
<dbReference type="InterPro" id="IPR018253">
    <property type="entry name" value="DnaJ_domain_CS"/>
</dbReference>
<evidence type="ECO:0000259" key="13">
    <source>
        <dbReference type="PROSITE" id="PS50076"/>
    </source>
</evidence>
<dbReference type="InterPro" id="IPR002939">
    <property type="entry name" value="DnaJ_C"/>
</dbReference>
<comment type="similarity">
    <text evidence="9 11">Belongs to the DnaJ family.</text>
</comment>
<organism evidence="15 16">
    <name type="scientific">Motilibacter rhizosphaerae</name>
    <dbReference type="NCBI Taxonomy" id="598652"/>
    <lineage>
        <taxon>Bacteria</taxon>
        <taxon>Bacillati</taxon>
        <taxon>Actinomycetota</taxon>
        <taxon>Actinomycetes</taxon>
        <taxon>Motilibacterales</taxon>
        <taxon>Motilibacteraceae</taxon>
        <taxon>Motilibacter</taxon>
    </lineage>
</organism>
<dbReference type="SMART" id="SM00271">
    <property type="entry name" value="DnaJ"/>
    <property type="match status" value="1"/>
</dbReference>
<feature type="binding site" evidence="11">
    <location>
        <position position="191"/>
    </location>
    <ligand>
        <name>Zn(2+)</name>
        <dbReference type="ChEBI" id="CHEBI:29105"/>
        <label>2</label>
    </ligand>
</feature>
<comment type="function">
    <text evidence="11">Participates actively in the response to hyperosmotic and heat shock by preventing the aggregation of stress-denatured proteins and by disaggregating proteins, also in an autonomous, DnaK-independent fashion. Unfolded proteins bind initially to DnaJ; upon interaction with the DnaJ-bound protein, DnaK hydrolyzes its bound ATP, resulting in the formation of a stable complex. GrpE releases ADP from DnaK; ATP binding to DnaK triggers the release of the substrate protein, thus completing the reaction cycle. Several rounds of ATP-dependent interactions between DnaJ, DnaK and GrpE are required for fully efficient folding. Also involved, together with DnaK and GrpE, in the DNA replication of plasmids through activation of initiation proteins.</text>
</comment>
<keyword evidence="8 11" id="KW-0143">Chaperone</keyword>
<evidence type="ECO:0000256" key="6">
    <source>
        <dbReference type="ARBA" id="ARBA00022833"/>
    </source>
</evidence>
<evidence type="ECO:0000256" key="9">
    <source>
        <dbReference type="ARBA" id="ARBA00061004"/>
    </source>
</evidence>
<dbReference type="Gene3D" id="2.60.260.20">
    <property type="entry name" value="Urease metallochaperone UreE, N-terminal domain"/>
    <property type="match status" value="2"/>
</dbReference>
<comment type="subcellular location">
    <subcellularLocation>
        <location evidence="11">Cytoplasm</location>
    </subcellularLocation>
</comment>
<evidence type="ECO:0000256" key="3">
    <source>
        <dbReference type="ARBA" id="ARBA00022723"/>
    </source>
</evidence>
<feature type="domain" description="CR-type" evidence="14">
    <location>
        <begin position="135"/>
        <end position="217"/>
    </location>
</feature>
<feature type="zinc finger region" description="CR-type" evidence="12">
    <location>
        <begin position="135"/>
        <end position="217"/>
    </location>
</feature>
<dbReference type="AlphaFoldDB" id="A0A4Q7NRN1"/>
<dbReference type="Pfam" id="PF00684">
    <property type="entry name" value="DnaJ_CXXCXGXG"/>
    <property type="match status" value="1"/>
</dbReference>
<feature type="binding site" evidence="11">
    <location>
        <position position="151"/>
    </location>
    <ligand>
        <name>Zn(2+)</name>
        <dbReference type="ChEBI" id="CHEBI:29105"/>
        <label>1</label>
    </ligand>
</feature>
<dbReference type="InterPro" id="IPR008971">
    <property type="entry name" value="HSP40/DnaJ_pept-bd"/>
</dbReference>
<feature type="binding site" evidence="11">
    <location>
        <position position="168"/>
    </location>
    <ligand>
        <name>Zn(2+)</name>
        <dbReference type="ChEBI" id="CHEBI:29105"/>
        <label>2</label>
    </ligand>
</feature>
<dbReference type="InterPro" id="IPR001305">
    <property type="entry name" value="HSP_DnaJ_Cys-rich_dom"/>
</dbReference>
<feature type="binding site" evidence="11">
    <location>
        <position position="205"/>
    </location>
    <ligand>
        <name>Zn(2+)</name>
        <dbReference type="ChEBI" id="CHEBI:29105"/>
        <label>1</label>
    </ligand>
</feature>
<dbReference type="PANTHER" id="PTHR43096:SF48">
    <property type="entry name" value="CHAPERONE PROTEIN DNAJ"/>
    <property type="match status" value="1"/>
</dbReference>
<dbReference type="Proteomes" id="UP000293638">
    <property type="component" value="Unassembled WGS sequence"/>
</dbReference>
<evidence type="ECO:0000256" key="4">
    <source>
        <dbReference type="ARBA" id="ARBA00022737"/>
    </source>
</evidence>
<dbReference type="PROSITE" id="PS51188">
    <property type="entry name" value="ZF_CR"/>
    <property type="match status" value="1"/>
</dbReference>
<accession>A0A4Q7NRN1</accession>
<dbReference type="InterPro" id="IPR001623">
    <property type="entry name" value="DnaJ_domain"/>
</dbReference>
<comment type="caution">
    <text evidence="11">Lacks conserved residue(s) required for the propagation of feature annotation.</text>
</comment>
<dbReference type="CDD" id="cd06257">
    <property type="entry name" value="DnaJ"/>
    <property type="match status" value="1"/>
</dbReference>
<evidence type="ECO:0000313" key="16">
    <source>
        <dbReference type="Proteomes" id="UP000293638"/>
    </source>
</evidence>
<proteinExistence type="inferred from homology"/>
<dbReference type="HAMAP" id="MF_01152">
    <property type="entry name" value="DnaJ"/>
    <property type="match status" value="1"/>
</dbReference>
<keyword evidence="5 11" id="KW-0863">Zinc-finger</keyword>
<dbReference type="GO" id="GO:0005737">
    <property type="term" value="C:cytoplasm"/>
    <property type="evidence" value="ECO:0007669"/>
    <property type="project" value="UniProtKB-SubCell"/>
</dbReference>
<dbReference type="PRINTS" id="PR00625">
    <property type="entry name" value="JDOMAIN"/>
</dbReference>
<keyword evidence="16" id="KW-1185">Reference proteome</keyword>
<keyword evidence="4 11" id="KW-0677">Repeat</keyword>
<comment type="subunit">
    <text evidence="11">Homodimer.</text>
</comment>
<dbReference type="GO" id="GO:0009408">
    <property type="term" value="P:response to heat"/>
    <property type="evidence" value="ECO:0007669"/>
    <property type="project" value="InterPro"/>
</dbReference>
<evidence type="ECO:0000256" key="8">
    <source>
        <dbReference type="ARBA" id="ARBA00023186"/>
    </source>
</evidence>
<evidence type="ECO:0000256" key="1">
    <source>
        <dbReference type="ARBA" id="ARBA00022490"/>
    </source>
</evidence>
<comment type="domain">
    <text evidence="11">The J domain is necessary and sufficient to stimulate DnaK ATPase activity. Zinc center 1 plays an important role in the autonomous, DnaK-independent chaperone activity of DnaJ. Zinc center 2 is essential for interaction with DnaK and for DnaJ activity.</text>
</comment>
<dbReference type="InterPro" id="IPR012724">
    <property type="entry name" value="DnaJ"/>
</dbReference>
<dbReference type="GO" id="GO:0031072">
    <property type="term" value="F:heat shock protein binding"/>
    <property type="evidence" value="ECO:0007669"/>
    <property type="project" value="InterPro"/>
</dbReference>
<keyword evidence="7 11" id="KW-0346">Stress response</keyword>
<gene>
    <name evidence="11" type="primary">dnaJ</name>
    <name evidence="15" type="ORF">EV189_1509</name>
</gene>
<keyword evidence="6 11" id="KW-0862">Zinc</keyword>
<feature type="binding site" evidence="11">
    <location>
        <position position="208"/>
    </location>
    <ligand>
        <name>Zn(2+)</name>
        <dbReference type="ChEBI" id="CHEBI:29105"/>
        <label>1</label>
    </ligand>
</feature>
<feature type="domain" description="J" evidence="13">
    <location>
        <begin position="14"/>
        <end position="78"/>
    </location>
</feature>
<dbReference type="PROSITE" id="PS50076">
    <property type="entry name" value="DNAJ_2"/>
    <property type="match status" value="1"/>
</dbReference>
<dbReference type="PANTHER" id="PTHR43096">
    <property type="entry name" value="DNAJ HOMOLOG 1, MITOCHONDRIAL-RELATED"/>
    <property type="match status" value="1"/>
</dbReference>
<dbReference type="PROSITE" id="PS00636">
    <property type="entry name" value="DNAJ_1"/>
    <property type="match status" value="1"/>
</dbReference>
<dbReference type="GO" id="GO:0051082">
    <property type="term" value="F:unfolded protein binding"/>
    <property type="evidence" value="ECO:0007669"/>
    <property type="project" value="UniProtKB-UniRule"/>
</dbReference>
<dbReference type="NCBIfam" id="NF010871">
    <property type="entry name" value="PRK14278.1"/>
    <property type="match status" value="1"/>
</dbReference>
<dbReference type="EMBL" id="SGXD01000002">
    <property type="protein sequence ID" value="RZS89736.1"/>
    <property type="molecule type" value="Genomic_DNA"/>
</dbReference>
<evidence type="ECO:0000256" key="10">
    <source>
        <dbReference type="ARBA" id="ARBA00067609"/>
    </source>
</evidence>
<dbReference type="CDD" id="cd10719">
    <property type="entry name" value="DnaJ_zf"/>
    <property type="match status" value="1"/>
</dbReference>
<dbReference type="Gene3D" id="2.10.230.10">
    <property type="entry name" value="Heat shock protein DnaJ, cysteine-rich domain"/>
    <property type="match status" value="1"/>
</dbReference>
<comment type="caution">
    <text evidence="15">The sequence shown here is derived from an EMBL/GenBank/DDBJ whole genome shotgun (WGS) entry which is preliminary data.</text>
</comment>
<dbReference type="FunFam" id="2.60.260.20:FF:000005">
    <property type="entry name" value="Chaperone protein dnaJ 1, mitochondrial"/>
    <property type="match status" value="1"/>
</dbReference>
<dbReference type="GO" id="GO:0005524">
    <property type="term" value="F:ATP binding"/>
    <property type="evidence" value="ECO:0007669"/>
    <property type="project" value="InterPro"/>
</dbReference>
<protein>
    <recommendedName>
        <fullName evidence="10 11">Chaperone protein DnaJ</fullName>
    </recommendedName>
</protein>
<keyword evidence="1 11" id="KW-0963">Cytoplasm</keyword>
<dbReference type="NCBIfam" id="NF008035">
    <property type="entry name" value="PRK10767.1"/>
    <property type="match status" value="1"/>
</dbReference>
<evidence type="ECO:0000256" key="5">
    <source>
        <dbReference type="ARBA" id="ARBA00022771"/>
    </source>
</evidence>
<feature type="binding site" evidence="11">
    <location>
        <position position="165"/>
    </location>
    <ligand>
        <name>Zn(2+)</name>
        <dbReference type="ChEBI" id="CHEBI:29105"/>
        <label>2</label>
    </ligand>
</feature>
<evidence type="ECO:0000256" key="2">
    <source>
        <dbReference type="ARBA" id="ARBA00022705"/>
    </source>
</evidence>
<dbReference type="SUPFAM" id="SSF49493">
    <property type="entry name" value="HSP40/DnaJ peptide-binding domain"/>
    <property type="match status" value="2"/>
</dbReference>
<dbReference type="GO" id="GO:0006260">
    <property type="term" value="P:DNA replication"/>
    <property type="evidence" value="ECO:0007669"/>
    <property type="project" value="UniProtKB-KW"/>
</dbReference>
<dbReference type="GO" id="GO:0008270">
    <property type="term" value="F:zinc ion binding"/>
    <property type="evidence" value="ECO:0007669"/>
    <property type="project" value="UniProtKB-UniRule"/>
</dbReference>
<evidence type="ECO:0000259" key="14">
    <source>
        <dbReference type="PROSITE" id="PS51188"/>
    </source>
</evidence>
<sequence length="383" mass="41016">MPTPWSEADPVAADFYDLLGVSRDASTDEIKRAYRKLARELHPDVNPDPETQDRFKEVTHAYEVLSDPQKRERYDLGADPSGTGGGFGAGFGFNDIMDAFFGGAGGGQRGPRPRMRRGQDALISLELDLSEAAFGATKEILVDTAVICPTCSGAGTAPGTSPQTCLVCHGRGETQQVARSFLGQVMTTRPCVACQGFGTTIPSPCPECDAEGRIRTRKSLSIKVPPGVDTGTRIQLAGQGEVGFGGGPAGDLYVEVVERPHELFTRHGDDLHCTVTLPMTAAALGTSVTLETLDGAERIDIRPGTQPGSVIPLGARGIQHLRGTGRGDLLIHVDVAVPTKLDDEQEELLRRLAALRGEERPDGHFRPGEQGFFSRLRDAFNGR</sequence>
<dbReference type="GO" id="GO:0042026">
    <property type="term" value="P:protein refolding"/>
    <property type="evidence" value="ECO:0007669"/>
    <property type="project" value="TreeGrafter"/>
</dbReference>
<reference evidence="15 16" key="1">
    <citation type="submission" date="2019-02" db="EMBL/GenBank/DDBJ databases">
        <title>Genomic Encyclopedia of Type Strains, Phase IV (KMG-IV): sequencing the most valuable type-strain genomes for metagenomic binning, comparative biology and taxonomic classification.</title>
        <authorList>
            <person name="Goeker M."/>
        </authorList>
    </citation>
    <scope>NUCLEOTIDE SEQUENCE [LARGE SCALE GENOMIC DNA]</scope>
    <source>
        <strain evidence="15 16">DSM 45622</strain>
    </source>
</reference>
<dbReference type="CDD" id="cd10747">
    <property type="entry name" value="DnaJ_C"/>
    <property type="match status" value="1"/>
</dbReference>
<evidence type="ECO:0000256" key="12">
    <source>
        <dbReference type="PROSITE-ProRule" id="PRU00546"/>
    </source>
</evidence>